<dbReference type="InterPro" id="IPR013178">
    <property type="entry name" value="Histone_AcTrfase_Rtt109/CBP"/>
</dbReference>
<dbReference type="SMART" id="SM01250">
    <property type="entry name" value="KAT11"/>
    <property type="match status" value="1"/>
</dbReference>
<keyword evidence="3" id="KW-0808">Transferase</keyword>
<keyword evidence="6 10" id="KW-0103">Bromodomain</keyword>
<feature type="compositionally biased region" description="Basic residues" evidence="11">
    <location>
        <begin position="892"/>
        <end position="903"/>
    </location>
</feature>
<dbReference type="PRINTS" id="PR00503">
    <property type="entry name" value="BROMODOMAIN"/>
</dbReference>
<dbReference type="GO" id="GO:0045944">
    <property type="term" value="P:positive regulation of transcription by RNA polymerase II"/>
    <property type="evidence" value="ECO:0007669"/>
    <property type="project" value="TreeGrafter"/>
</dbReference>
<evidence type="ECO:0000259" key="13">
    <source>
        <dbReference type="PROSITE" id="PS51727"/>
    </source>
</evidence>
<evidence type="ECO:0000256" key="7">
    <source>
        <dbReference type="ARBA" id="ARBA00023163"/>
    </source>
</evidence>
<dbReference type="SUPFAM" id="SSF47370">
    <property type="entry name" value="Bromodomain"/>
    <property type="match status" value="2"/>
</dbReference>
<dbReference type="Pfam" id="PF00439">
    <property type="entry name" value="Bromodomain"/>
    <property type="match status" value="2"/>
</dbReference>
<dbReference type="EC" id="2.3.1.48" evidence="2"/>
<evidence type="ECO:0000313" key="14">
    <source>
        <dbReference type="EMBL" id="CAJ1955299.1"/>
    </source>
</evidence>
<dbReference type="PANTHER" id="PTHR13808">
    <property type="entry name" value="CBP/P300-RELATED"/>
    <property type="match status" value="1"/>
</dbReference>
<dbReference type="GO" id="GO:0005634">
    <property type="term" value="C:nucleus"/>
    <property type="evidence" value="ECO:0007669"/>
    <property type="project" value="UniProtKB-SubCell"/>
</dbReference>
<evidence type="ECO:0000256" key="10">
    <source>
        <dbReference type="PROSITE-ProRule" id="PRU00035"/>
    </source>
</evidence>
<evidence type="ECO:0000256" key="4">
    <source>
        <dbReference type="ARBA" id="ARBA00022853"/>
    </source>
</evidence>
<keyword evidence="4" id="KW-0156">Chromatin regulator</keyword>
<keyword evidence="7" id="KW-0804">Transcription</keyword>
<evidence type="ECO:0000256" key="2">
    <source>
        <dbReference type="ARBA" id="ARBA00013184"/>
    </source>
</evidence>
<organism evidence="14 15">
    <name type="scientific">Cylindrotheca closterium</name>
    <dbReference type="NCBI Taxonomy" id="2856"/>
    <lineage>
        <taxon>Eukaryota</taxon>
        <taxon>Sar</taxon>
        <taxon>Stramenopiles</taxon>
        <taxon>Ochrophyta</taxon>
        <taxon>Bacillariophyta</taxon>
        <taxon>Bacillariophyceae</taxon>
        <taxon>Bacillariophycidae</taxon>
        <taxon>Bacillariales</taxon>
        <taxon>Bacillariaceae</taxon>
        <taxon>Cylindrotheca</taxon>
    </lineage>
</organism>
<evidence type="ECO:0000256" key="8">
    <source>
        <dbReference type="ARBA" id="ARBA00023242"/>
    </source>
</evidence>
<dbReference type="GO" id="GO:0003713">
    <property type="term" value="F:transcription coactivator activity"/>
    <property type="evidence" value="ECO:0007669"/>
    <property type="project" value="TreeGrafter"/>
</dbReference>
<evidence type="ECO:0000256" key="11">
    <source>
        <dbReference type="SAM" id="MobiDB-lite"/>
    </source>
</evidence>
<feature type="compositionally biased region" description="Basic residues" evidence="11">
    <location>
        <begin position="940"/>
        <end position="950"/>
    </location>
</feature>
<comment type="subcellular location">
    <subcellularLocation>
        <location evidence="1">Nucleus</location>
    </subcellularLocation>
</comment>
<keyword evidence="15" id="KW-1185">Reference proteome</keyword>
<keyword evidence="5" id="KW-0805">Transcription regulation</keyword>
<feature type="compositionally biased region" description="Low complexity" evidence="11">
    <location>
        <begin position="851"/>
        <end position="869"/>
    </location>
</feature>
<dbReference type="InterPro" id="IPR036427">
    <property type="entry name" value="Bromodomain-like_sf"/>
</dbReference>
<dbReference type="Proteomes" id="UP001295423">
    <property type="component" value="Unassembled WGS sequence"/>
</dbReference>
<dbReference type="PROSITE" id="PS50014">
    <property type="entry name" value="BROMODOMAIN_2"/>
    <property type="match status" value="2"/>
</dbReference>
<dbReference type="InterPro" id="IPR031162">
    <property type="entry name" value="CBP_P300_HAT"/>
</dbReference>
<evidence type="ECO:0000256" key="9">
    <source>
        <dbReference type="ARBA" id="ARBA00048017"/>
    </source>
</evidence>
<accession>A0AAD2FX78</accession>
<dbReference type="GO" id="GO:0031490">
    <property type="term" value="F:chromatin DNA binding"/>
    <property type="evidence" value="ECO:0007669"/>
    <property type="project" value="TreeGrafter"/>
</dbReference>
<evidence type="ECO:0000256" key="1">
    <source>
        <dbReference type="ARBA" id="ARBA00004123"/>
    </source>
</evidence>
<dbReference type="Gene3D" id="3.30.40.10">
    <property type="entry name" value="Zinc/RING finger domain, C3HC4 (zinc finger)"/>
    <property type="match status" value="1"/>
</dbReference>
<feature type="region of interest" description="Disordered" evidence="11">
    <location>
        <begin position="929"/>
        <end position="968"/>
    </location>
</feature>
<dbReference type="Gene3D" id="1.20.920.10">
    <property type="entry name" value="Bromodomain-like"/>
    <property type="match status" value="2"/>
</dbReference>
<sequence length="1144" mass="127965">MTADNYTGSCPPATDATSVRRIRKRPLSRLVSQDKLGSADSIMFPESPRCVDGMARRVSQITEDEPMAYCTSVERPLNNPALLETHITSLRLEADLYPMRLILARLISHPQHNKKGLFNNPVDAEALGLVDYNKIIAEPMDLGTVKRRLHGLSYKSRSEVAREIRLVFTNAMTYNPPPNIVHKCAKELLAQFDEYYLGLPACVVGKVVENHKPTSQPPSVPPSAPLKRRRSSSMSLAFMGPHSCDSCVGKICPLCKQGCLKQEPTLLVCQGRHCGGAKIRKGSIYYLTPDGCRQYCERCFTSLPPVLSQPSASDSPLYKQSLLKRKNNEEIVEDWVDCITCGVSVHIVCAMHNSSADSPKSFTCPTCRVPDESCSKDKSSSGGRLQDAYTFVSGSEMPVPLSDVASGKVELSSESLQECAISSFIQEKVRDCVQGIPNAGKTVNIRIISDTDRHFKVPEVIRKHFRMVTEADEVVAPPVNVSYRQKAITMFQKIDGLDVCVFCMYVQEYDGNDEYDSDVGGKVKAGHAKRVYIAYIDSVEYFRPRECRTQVYQEILVSYLATARKRGYETAQIWACPPSRGNSFVFWNHPASQRTPTLERLVSWYHNALGQSVDCGVVTDVKSLYETDFEEMLMKGGNRTPCGRVLCPPLFEGDYWIEEAVRLHDASISRNMKIRSPTEVCVWHVTPLKAEELDPCPSIQMATLVKDRVMTHPSSVPFRRPVNAAALKLVKYHDVVKEPMDLGTIYSRCVVGEYRVLSEVVQDVRLMVTNAMKFNPAGHFVCVKASEVLDLFFQELSSLVKIWSAIDDTDARSWESYANMSMSLDVVLEMPQHQNPKNSSILIEDDRSSDGSRSTVSTSSAQSSSPSTTEQAAVSMKNPGTPALPPPAKIVPPKRGRGRKPLPSKKCELLEDSSEAIKQRMVGTDLWLVHKNVPTPPKRAGGKKSRKRRRNSIDSAEDDTLPKKRQQSWLGEDVAESVRTRRTTLFTCSLVPKATMTEKEAKKLQAFEEYTRSFNTEQETLPKKSSPIAESRHAFLELSQLRRLEFNTLRRAKYSTAMLIYHIKNEDASGIVPVCTSCNKHIENVMWHKVKVGTERPIGTKVIRATQPTKSKWVAGELCVECHRQGTEAEQEEYIPIPVSLKVK</sequence>
<evidence type="ECO:0000256" key="6">
    <source>
        <dbReference type="ARBA" id="ARBA00023117"/>
    </source>
</evidence>
<comment type="catalytic activity">
    <reaction evidence="9">
        <text>L-lysyl-[protein] + acetyl-CoA = N(6)-acetyl-L-lysyl-[protein] + CoA + H(+)</text>
        <dbReference type="Rhea" id="RHEA:45948"/>
        <dbReference type="Rhea" id="RHEA-COMP:9752"/>
        <dbReference type="Rhea" id="RHEA-COMP:10731"/>
        <dbReference type="ChEBI" id="CHEBI:15378"/>
        <dbReference type="ChEBI" id="CHEBI:29969"/>
        <dbReference type="ChEBI" id="CHEBI:57287"/>
        <dbReference type="ChEBI" id="CHEBI:57288"/>
        <dbReference type="ChEBI" id="CHEBI:61930"/>
        <dbReference type="EC" id="2.3.1.48"/>
    </reaction>
</comment>
<dbReference type="Pfam" id="PF08214">
    <property type="entry name" value="HAT_KAT11"/>
    <property type="match status" value="1"/>
</dbReference>
<dbReference type="GO" id="GO:0000123">
    <property type="term" value="C:histone acetyltransferase complex"/>
    <property type="evidence" value="ECO:0007669"/>
    <property type="project" value="TreeGrafter"/>
</dbReference>
<name>A0AAD2FX78_9STRA</name>
<feature type="domain" description="CBP/p300-type HAT" evidence="13">
    <location>
        <begin position="410"/>
        <end position="1068"/>
    </location>
</feature>
<dbReference type="PANTHER" id="PTHR13808:SF1">
    <property type="entry name" value="HISTONE ACETYLTRANSFERASE"/>
    <property type="match status" value="1"/>
</dbReference>
<dbReference type="InterPro" id="IPR001487">
    <property type="entry name" value="Bromodomain"/>
</dbReference>
<dbReference type="InterPro" id="IPR013083">
    <property type="entry name" value="Znf_RING/FYVE/PHD"/>
</dbReference>
<feature type="domain" description="Bromo" evidence="12">
    <location>
        <begin position="110"/>
        <end position="182"/>
    </location>
</feature>
<feature type="domain" description="Bromo" evidence="12">
    <location>
        <begin position="710"/>
        <end position="782"/>
    </location>
</feature>
<proteinExistence type="predicted"/>
<evidence type="ECO:0000256" key="5">
    <source>
        <dbReference type="ARBA" id="ARBA00023015"/>
    </source>
</evidence>
<comment type="caution">
    <text evidence="14">The sequence shown here is derived from an EMBL/GenBank/DDBJ whole genome shotgun (WGS) entry which is preliminary data.</text>
</comment>
<evidence type="ECO:0000256" key="3">
    <source>
        <dbReference type="ARBA" id="ARBA00022679"/>
    </source>
</evidence>
<keyword evidence="8" id="KW-0539">Nucleus</keyword>
<dbReference type="GO" id="GO:0005667">
    <property type="term" value="C:transcription regulator complex"/>
    <property type="evidence" value="ECO:0007669"/>
    <property type="project" value="TreeGrafter"/>
</dbReference>
<gene>
    <name evidence="14" type="ORF">CYCCA115_LOCUS15683</name>
</gene>
<dbReference type="SMART" id="SM00297">
    <property type="entry name" value="BROMO"/>
    <property type="match status" value="2"/>
</dbReference>
<evidence type="ECO:0000259" key="12">
    <source>
        <dbReference type="PROSITE" id="PS50014"/>
    </source>
</evidence>
<dbReference type="AlphaFoldDB" id="A0AAD2FX78"/>
<protein>
    <recommendedName>
        <fullName evidence="2">histone acetyltransferase</fullName>
        <ecNumber evidence="2">2.3.1.48</ecNumber>
    </recommendedName>
</protein>
<feature type="region of interest" description="Disordered" evidence="11">
    <location>
        <begin position="835"/>
        <end position="910"/>
    </location>
</feature>
<dbReference type="EMBL" id="CAKOGP040001881">
    <property type="protein sequence ID" value="CAJ1955299.1"/>
    <property type="molecule type" value="Genomic_DNA"/>
</dbReference>
<dbReference type="GO" id="GO:0004402">
    <property type="term" value="F:histone acetyltransferase activity"/>
    <property type="evidence" value="ECO:0007669"/>
    <property type="project" value="InterPro"/>
</dbReference>
<dbReference type="CDD" id="cd15517">
    <property type="entry name" value="PHD_TCF19_like"/>
    <property type="match status" value="1"/>
</dbReference>
<evidence type="ECO:0000313" key="15">
    <source>
        <dbReference type="Proteomes" id="UP001295423"/>
    </source>
</evidence>
<dbReference type="PROSITE" id="PS51727">
    <property type="entry name" value="CBP_P300_HAT"/>
    <property type="match status" value="1"/>
</dbReference>
<reference evidence="14" key="1">
    <citation type="submission" date="2023-08" db="EMBL/GenBank/DDBJ databases">
        <authorList>
            <person name="Audoor S."/>
            <person name="Bilcke G."/>
        </authorList>
    </citation>
    <scope>NUCLEOTIDE SEQUENCE</scope>
</reference>